<dbReference type="KEGG" id="ati:AL072_29355"/>
<dbReference type="AlphaFoldDB" id="A0AAC8W4W5"/>
<dbReference type="EMBL" id="CP012406">
    <property type="protein sequence ID" value="ALG75074.1"/>
    <property type="molecule type" value="Genomic_DNA"/>
</dbReference>
<accession>A0AAC8W4W5</accession>
<reference evidence="2 3" key="2">
    <citation type="journal article" date="2016" name="Genome Announc.">
        <title>Complete Genome Sequence of a Strain of Azospirillum thiophilum Isolated from a Sulfide Spring.</title>
        <authorList>
            <person name="Fomenkov A."/>
            <person name="Vincze T."/>
            <person name="Grabovich M."/>
            <person name="Anton B.P."/>
            <person name="Dubinina G."/>
            <person name="Orlova M."/>
            <person name="Belousova E."/>
            <person name="Roberts R.J."/>
        </authorList>
    </citation>
    <scope>NUCLEOTIDE SEQUENCE [LARGE SCALE GENOMIC DNA]</scope>
    <source>
        <strain evidence="2 3">BV-S</strain>
    </source>
</reference>
<protein>
    <submittedName>
        <fullName evidence="2">Uncharacterized protein</fullName>
    </submittedName>
</protein>
<organism evidence="2 3">
    <name type="scientific">Azospirillum thiophilum</name>
    <dbReference type="NCBI Taxonomy" id="528244"/>
    <lineage>
        <taxon>Bacteria</taxon>
        <taxon>Pseudomonadati</taxon>
        <taxon>Pseudomonadota</taxon>
        <taxon>Alphaproteobacteria</taxon>
        <taxon>Rhodospirillales</taxon>
        <taxon>Azospirillaceae</taxon>
        <taxon>Azospirillum</taxon>
    </lineage>
</organism>
<proteinExistence type="predicted"/>
<reference evidence="3" key="1">
    <citation type="submission" date="2015-08" db="EMBL/GenBank/DDBJ databases">
        <title>Complete Genome Sequence of Azospirillum thiophilum BV-S.</title>
        <authorList>
            <person name="Fomenkov A."/>
            <person name="Vincze T."/>
            <person name="Grabovich M."/>
            <person name="Dubinina G."/>
            <person name="Orlova M."/>
            <person name="Belousova E."/>
            <person name="Roberts R.J."/>
        </authorList>
    </citation>
    <scope>NUCLEOTIDE SEQUENCE [LARGE SCALE GENOMIC DNA]</scope>
    <source>
        <strain evidence="3">BV-S</strain>
    </source>
</reference>
<feature type="compositionally biased region" description="Polar residues" evidence="1">
    <location>
        <begin position="90"/>
        <end position="99"/>
    </location>
</feature>
<evidence type="ECO:0000313" key="2">
    <source>
        <dbReference type="EMBL" id="ALG75074.1"/>
    </source>
</evidence>
<gene>
    <name evidence="2" type="ORF">AL072_29355</name>
</gene>
<sequence>MKLEKLLGEVGARLIRQYPAPVASNGPAILDRVEARIAKLIGQLERASSGAPARAEIVDAAACLLAWASAIDLHSTPNHQDADTTIPALTATSATEGMA</sequence>
<name>A0AAC8W4W5_9PROT</name>
<feature type="region of interest" description="Disordered" evidence="1">
    <location>
        <begin position="76"/>
        <end position="99"/>
    </location>
</feature>
<dbReference type="Proteomes" id="UP000069935">
    <property type="component" value="Chromosome 6"/>
</dbReference>
<evidence type="ECO:0000256" key="1">
    <source>
        <dbReference type="SAM" id="MobiDB-lite"/>
    </source>
</evidence>
<evidence type="ECO:0000313" key="3">
    <source>
        <dbReference type="Proteomes" id="UP000069935"/>
    </source>
</evidence>
<keyword evidence="3" id="KW-1185">Reference proteome</keyword>